<dbReference type="NCBIfam" id="NF008687">
    <property type="entry name" value="PRK11706.1"/>
    <property type="match status" value="1"/>
</dbReference>
<keyword evidence="5" id="KW-0032">Aminotransferase</keyword>
<dbReference type="CDD" id="cd00616">
    <property type="entry name" value="AHBA_syn"/>
    <property type="match status" value="1"/>
</dbReference>
<dbReference type="GO" id="GO:0019180">
    <property type="term" value="F:dTDP-4-amino-4,6-dideoxygalactose transaminase activity"/>
    <property type="evidence" value="ECO:0007669"/>
    <property type="project" value="UniProtKB-EC"/>
</dbReference>
<organism evidence="5 6">
    <name type="scientific">Lacisediminihabitans profunda</name>
    <dbReference type="NCBI Taxonomy" id="2594790"/>
    <lineage>
        <taxon>Bacteria</taxon>
        <taxon>Bacillati</taxon>
        <taxon>Actinomycetota</taxon>
        <taxon>Actinomycetes</taxon>
        <taxon>Micrococcales</taxon>
        <taxon>Microbacteriaceae</taxon>
        <taxon>Lacisediminihabitans</taxon>
    </lineage>
</organism>
<dbReference type="SUPFAM" id="SSF53383">
    <property type="entry name" value="PLP-dependent transferases"/>
    <property type="match status" value="1"/>
</dbReference>
<feature type="active site" description="Proton acceptor" evidence="2">
    <location>
        <position position="191"/>
    </location>
</feature>
<sequence length="385" mass="41442">MGDGVAVASDIVPFSRPYRSEDELANVARVLASDHSHGDGPFTRRASEKIVTLTTAGHVLLTPSGTHSLEMASSLLGIGRGDEVILPSFTFPSAADAVARTGATCVFVDIDPSTGNIDANQASEAVGPRTRAISVMHYGGVPVDIESMLSIAREHGLPIIEDNAHGLGVRAGAHTLGSVGVLAAQSFHDTKNVHCGEGGALLINDPALVERAEIMREKGTNRSQYLRGQVDKYRWVDWGSSYLMSEISAAVLDAQLSEIGEIQHQRVSVWDRYALELDEWADALGARLMSPPLGIHAAHLFYLVMPTWASQTDLIASLRLAGVIASFHYVPLDSSPAGLRYGRTLGSLDVSEDFSRRIVRLPLWPGMSEDQVSRVIDAVRAFQLL</sequence>
<evidence type="ECO:0000313" key="5">
    <source>
        <dbReference type="EMBL" id="TXN28824.1"/>
    </source>
</evidence>
<dbReference type="PIRSF" id="PIRSF000390">
    <property type="entry name" value="PLP_StrS"/>
    <property type="match status" value="1"/>
</dbReference>
<dbReference type="EC" id="2.6.1.59" evidence="5"/>
<protein>
    <submittedName>
        <fullName evidence="5">dTDP-4-amino-4,6-dideoxygalactose transaminase</fullName>
        <ecNumber evidence="5">2.6.1.59</ecNumber>
    </submittedName>
</protein>
<accession>A0A5C8ULU4</accession>
<name>A0A5C8ULU4_9MICO</name>
<evidence type="ECO:0000256" key="1">
    <source>
        <dbReference type="ARBA" id="ARBA00001933"/>
    </source>
</evidence>
<evidence type="ECO:0000256" key="3">
    <source>
        <dbReference type="PIRSR" id="PIRSR000390-2"/>
    </source>
</evidence>
<dbReference type="Gene3D" id="3.40.640.10">
    <property type="entry name" value="Type I PLP-dependent aspartate aminotransferase-like (Major domain)"/>
    <property type="match status" value="1"/>
</dbReference>
<keyword evidence="3 4" id="KW-0663">Pyridoxal phosphate</keyword>
<evidence type="ECO:0000256" key="2">
    <source>
        <dbReference type="PIRSR" id="PIRSR000390-1"/>
    </source>
</evidence>
<dbReference type="Gene3D" id="3.90.1150.10">
    <property type="entry name" value="Aspartate Aminotransferase, domain 1"/>
    <property type="match status" value="1"/>
</dbReference>
<comment type="similarity">
    <text evidence="4">Belongs to the DegT/DnrJ/EryC1 family.</text>
</comment>
<dbReference type="GO" id="GO:0030170">
    <property type="term" value="F:pyridoxal phosphate binding"/>
    <property type="evidence" value="ECO:0007669"/>
    <property type="project" value="TreeGrafter"/>
</dbReference>
<dbReference type="InterPro" id="IPR000653">
    <property type="entry name" value="DegT/StrS_aminotransferase"/>
</dbReference>
<gene>
    <name evidence="5" type="primary">rffA</name>
    <name evidence="5" type="synonym">fcnA</name>
    <name evidence="5" type="synonym">wecE</name>
    <name evidence="5" type="ORF">FVP33_16515</name>
</gene>
<keyword evidence="6" id="KW-1185">Reference proteome</keyword>
<dbReference type="AlphaFoldDB" id="A0A5C8ULU4"/>
<dbReference type="Pfam" id="PF01041">
    <property type="entry name" value="DegT_DnrJ_EryC1"/>
    <property type="match status" value="1"/>
</dbReference>
<comment type="caution">
    <text evidence="5">The sequence shown here is derived from an EMBL/GenBank/DDBJ whole genome shotgun (WGS) entry which is preliminary data.</text>
</comment>
<dbReference type="Proteomes" id="UP000321379">
    <property type="component" value="Unassembled WGS sequence"/>
</dbReference>
<dbReference type="EMBL" id="VRMG01000011">
    <property type="protein sequence ID" value="TXN28824.1"/>
    <property type="molecule type" value="Genomic_DNA"/>
</dbReference>
<dbReference type="InterPro" id="IPR015424">
    <property type="entry name" value="PyrdxlP-dep_Trfase"/>
</dbReference>
<proteinExistence type="inferred from homology"/>
<feature type="modified residue" description="N6-(pyridoxal phosphate)lysine" evidence="3">
    <location>
        <position position="191"/>
    </location>
</feature>
<dbReference type="PANTHER" id="PTHR30244">
    <property type="entry name" value="TRANSAMINASE"/>
    <property type="match status" value="1"/>
</dbReference>
<evidence type="ECO:0000313" key="6">
    <source>
        <dbReference type="Proteomes" id="UP000321379"/>
    </source>
</evidence>
<keyword evidence="5" id="KW-0808">Transferase</keyword>
<dbReference type="InterPro" id="IPR015421">
    <property type="entry name" value="PyrdxlP-dep_Trfase_major"/>
</dbReference>
<comment type="cofactor">
    <cofactor evidence="1">
        <name>pyridoxal 5'-phosphate</name>
        <dbReference type="ChEBI" id="CHEBI:597326"/>
    </cofactor>
</comment>
<reference evidence="5 6" key="1">
    <citation type="submission" date="2019-08" db="EMBL/GenBank/DDBJ databases">
        <title>Bacterial whole genome sequence for Glaciihabitans sp. CHu50b-6-2.</title>
        <authorList>
            <person name="Jin L."/>
        </authorList>
    </citation>
    <scope>NUCLEOTIDE SEQUENCE [LARGE SCALE GENOMIC DNA]</scope>
    <source>
        <strain evidence="5 6">CHu50b-6-2</strain>
    </source>
</reference>
<dbReference type="InterPro" id="IPR015422">
    <property type="entry name" value="PyrdxlP-dep_Trfase_small"/>
</dbReference>
<dbReference type="GO" id="GO:0000271">
    <property type="term" value="P:polysaccharide biosynthetic process"/>
    <property type="evidence" value="ECO:0007669"/>
    <property type="project" value="TreeGrafter"/>
</dbReference>
<evidence type="ECO:0000256" key="4">
    <source>
        <dbReference type="RuleBase" id="RU004508"/>
    </source>
</evidence>
<dbReference type="PANTHER" id="PTHR30244:SF34">
    <property type="entry name" value="DTDP-4-AMINO-4,6-DIDEOXYGALACTOSE TRANSAMINASE"/>
    <property type="match status" value="1"/>
</dbReference>